<sequence>MSAKDALLFIDANKYLDLYRTDKGRKLLGPLAEQASYIFVTKQVVDEVERNKLGVAAEFLRTKSQGMKLHSINVPDHFSGSISGKNQEILRKMGEISRSVSTVNAEIDSHTLEIMTQVAESKDEVSKALAPIFSKAVQATLKELKRARERKEVGNPPGKRNDPLGDEISWEQILSHFEGKRRLWIISRDGDYGTAFGGTLFLNGLLKSELVRIEENASVYIFKDLVEGLTHFVETTKVKAKLKLTPEEVTEIEVEEKSLPPMDSTRHTSFLSETAWSGANVDIQKTLAAMQPSIDLKKTIAAMQPSIDLQKTIAAMQPSIDLQKTIAAMQPSIDLQKTLAAMQPSIDIQKTLAAMQPSIDLQETIAAIQPSIDIQKALDVMQPSTNKSKGENE</sequence>
<gene>
    <name evidence="2" type="ORF">NBRC116585_21440</name>
</gene>
<protein>
    <recommendedName>
        <fullName evidence="1">PIN like domain-containing protein</fullName>
    </recommendedName>
</protein>
<reference evidence="2 3" key="1">
    <citation type="submission" date="2024-04" db="EMBL/GenBank/DDBJ databases">
        <title>Draft genome sequence of Thalassolituus maritimus NBRC 116585.</title>
        <authorList>
            <person name="Miyakawa T."/>
            <person name="Kusuya Y."/>
            <person name="Miura T."/>
        </authorList>
    </citation>
    <scope>NUCLEOTIDE SEQUENCE [LARGE SCALE GENOMIC DNA]</scope>
    <source>
        <strain evidence="2 3">5NW40-0001</strain>
    </source>
</reference>
<dbReference type="Proteomes" id="UP001481413">
    <property type="component" value="Unassembled WGS sequence"/>
</dbReference>
<keyword evidence="3" id="KW-1185">Reference proteome</keyword>
<accession>A0ABQ0A0V1</accession>
<proteinExistence type="predicted"/>
<name>A0ABQ0A0V1_9GAMM</name>
<dbReference type="InterPro" id="IPR041578">
    <property type="entry name" value="PIN_8"/>
</dbReference>
<evidence type="ECO:0000313" key="3">
    <source>
        <dbReference type="Proteomes" id="UP001481413"/>
    </source>
</evidence>
<dbReference type="EMBL" id="BAABWH010000005">
    <property type="protein sequence ID" value="GAA6146026.1"/>
    <property type="molecule type" value="Genomic_DNA"/>
</dbReference>
<feature type="domain" description="PIN like" evidence="1">
    <location>
        <begin position="8"/>
        <end position="180"/>
    </location>
</feature>
<comment type="caution">
    <text evidence="2">The sequence shown here is derived from an EMBL/GenBank/DDBJ whole genome shotgun (WGS) entry which is preliminary data.</text>
</comment>
<organism evidence="2 3">
    <name type="scientific">Thalassolituus maritimus</name>
    <dbReference type="NCBI Taxonomy" id="484498"/>
    <lineage>
        <taxon>Bacteria</taxon>
        <taxon>Pseudomonadati</taxon>
        <taxon>Pseudomonadota</taxon>
        <taxon>Gammaproteobacteria</taxon>
        <taxon>Oceanospirillales</taxon>
        <taxon>Oceanospirillaceae</taxon>
        <taxon>Thalassolituus</taxon>
    </lineage>
</organism>
<dbReference type="Pfam" id="PF18476">
    <property type="entry name" value="PIN_8"/>
    <property type="match status" value="1"/>
</dbReference>
<evidence type="ECO:0000259" key="1">
    <source>
        <dbReference type="Pfam" id="PF18476"/>
    </source>
</evidence>
<dbReference type="RefSeq" id="WP_353295175.1">
    <property type="nucleotide sequence ID" value="NZ_BAABWH010000005.1"/>
</dbReference>
<evidence type="ECO:0000313" key="2">
    <source>
        <dbReference type="EMBL" id="GAA6146026.1"/>
    </source>
</evidence>